<proteinExistence type="predicted"/>
<accession>A0ABR1JRM7</accession>
<evidence type="ECO:0008006" key="5">
    <source>
        <dbReference type="Google" id="ProtNLM"/>
    </source>
</evidence>
<name>A0ABR1JRM7_9AGAR</name>
<protein>
    <recommendedName>
        <fullName evidence="5">Arrestin C-terminal-like domain-containing protein</fullName>
    </recommendedName>
</protein>
<dbReference type="EMBL" id="JBANRG010000006">
    <property type="protein sequence ID" value="KAK7465701.1"/>
    <property type="molecule type" value="Genomic_DNA"/>
</dbReference>
<feature type="region of interest" description="Disordered" evidence="1">
    <location>
        <begin position="1"/>
        <end position="26"/>
    </location>
</feature>
<sequence length="653" mass="71349">MADPPPPIYSPEDPDDSIDSSHDSTQEPQLLIVPTVDSVNFQKGFLGAEDERAAIEGELQIKGANSDTWAKVTVCLRTLETAFSREIELSSTEVVLWSSSSSSSSATPPSSLLFAIPLMPDTPQSIHTPHSSLSHTLTATLHPLHSHLPLVTKSLAVHTRRYTSHLHTLPISPETFTSEDPTRVEVQVPRTTFKSGDPIPLYVKIPPPRRELVLDEGLRLRNIKAELVRIVRVKRDDVIEGESDNDSSDSDAGQDPNFEQGPSSSTVPEKIPQPSSSKAPVSPLFLGSTYKNVLARSGASCRFHSTRSIQLRFLVYRASPFSSPSVNSVNLPTSEHDHPDSDEVYNSITQTTLLHSVSFRINVRVSFVDMGNRTERTSLIMIPITILPPPATLPEVGPSTDEAYQKKHDRPPVKTNRYEETEYTVPHYSEGEAGPSALPVGAPPPFEERDAPPPFFSSAAEASTSARLPTFLESESEIIIPSDAEDTMVHHSQAQVIIIGEGVDFGFSISDQFDGHSEDMQRSSTPPPTLEMASRDTDVTQLAEMAEPERAMEALGLVLNQQDDGRQEEPPPPPPALDDPSDPPPSIDSDFRSPDPPRSPPHPVSPRSYSSDPPGPPSDPVEEHPTSHGHAPPPYLVPDNHSEHVTRPPPYVD</sequence>
<evidence type="ECO:0000313" key="2">
    <source>
        <dbReference type="EMBL" id="KAK7463736.1"/>
    </source>
</evidence>
<feature type="compositionally biased region" description="Polar residues" evidence="1">
    <location>
        <begin position="260"/>
        <end position="279"/>
    </location>
</feature>
<feature type="compositionally biased region" description="Basic and acidic residues" evidence="1">
    <location>
        <begin position="403"/>
        <end position="419"/>
    </location>
</feature>
<feature type="region of interest" description="Disordered" evidence="1">
    <location>
        <begin position="562"/>
        <end position="653"/>
    </location>
</feature>
<feature type="region of interest" description="Disordered" evidence="1">
    <location>
        <begin position="395"/>
        <end position="419"/>
    </location>
</feature>
<keyword evidence="4" id="KW-1185">Reference proteome</keyword>
<reference evidence="3 4" key="1">
    <citation type="submission" date="2024-01" db="EMBL/GenBank/DDBJ databases">
        <title>A draft genome for the cacao thread blight pathogen Marasmiellus scandens.</title>
        <authorList>
            <person name="Baruah I.K."/>
            <person name="Leung J."/>
            <person name="Bukari Y."/>
            <person name="Amoako-Attah I."/>
            <person name="Meinhardt L.W."/>
            <person name="Bailey B.A."/>
            <person name="Cohen S.P."/>
        </authorList>
    </citation>
    <scope>NUCLEOTIDE SEQUENCE [LARGE SCALE GENOMIC DNA]</scope>
    <source>
        <strain evidence="3 4">GH-19</strain>
    </source>
</reference>
<evidence type="ECO:0000313" key="3">
    <source>
        <dbReference type="EMBL" id="KAK7465701.1"/>
    </source>
</evidence>
<evidence type="ECO:0000256" key="1">
    <source>
        <dbReference type="SAM" id="MobiDB-lite"/>
    </source>
</evidence>
<feature type="compositionally biased region" description="Pro residues" evidence="1">
    <location>
        <begin position="570"/>
        <end position="586"/>
    </location>
</feature>
<dbReference type="EMBL" id="JBANRG010000009">
    <property type="protein sequence ID" value="KAK7463736.1"/>
    <property type="molecule type" value="Genomic_DNA"/>
</dbReference>
<feature type="compositionally biased region" description="Acidic residues" evidence="1">
    <location>
        <begin position="240"/>
        <end position="249"/>
    </location>
</feature>
<evidence type="ECO:0000313" key="4">
    <source>
        <dbReference type="Proteomes" id="UP001498398"/>
    </source>
</evidence>
<feature type="region of interest" description="Disordered" evidence="1">
    <location>
        <begin position="240"/>
        <end position="280"/>
    </location>
</feature>
<dbReference type="Proteomes" id="UP001498398">
    <property type="component" value="Unassembled WGS sequence"/>
</dbReference>
<feature type="region of interest" description="Disordered" evidence="1">
    <location>
        <begin position="510"/>
        <end position="534"/>
    </location>
</feature>
<gene>
    <name evidence="3" type="ORF">VKT23_005673</name>
    <name evidence="2" type="ORF">VKT23_007076</name>
</gene>
<comment type="caution">
    <text evidence="3">The sequence shown here is derived from an EMBL/GenBank/DDBJ whole genome shotgun (WGS) entry which is preliminary data.</text>
</comment>
<organism evidence="3 4">
    <name type="scientific">Marasmiellus scandens</name>
    <dbReference type="NCBI Taxonomy" id="2682957"/>
    <lineage>
        <taxon>Eukaryota</taxon>
        <taxon>Fungi</taxon>
        <taxon>Dikarya</taxon>
        <taxon>Basidiomycota</taxon>
        <taxon>Agaricomycotina</taxon>
        <taxon>Agaricomycetes</taxon>
        <taxon>Agaricomycetidae</taxon>
        <taxon>Agaricales</taxon>
        <taxon>Marasmiineae</taxon>
        <taxon>Omphalotaceae</taxon>
        <taxon>Marasmiellus</taxon>
    </lineage>
</organism>